<gene>
    <name evidence="2" type="primary">Dere\GG12078</name>
    <name evidence="2" type="ORF">Dere_GG12078</name>
</gene>
<reference evidence="2 3" key="2">
    <citation type="journal article" date="2008" name="Bioinformatics">
        <title>Assembly reconciliation.</title>
        <authorList>
            <person name="Zimin A.V."/>
            <person name="Smith D.R."/>
            <person name="Sutton G."/>
            <person name="Yorke J.A."/>
        </authorList>
    </citation>
    <scope>NUCLEOTIDE SEQUENCE [LARGE SCALE GENOMIC DNA]</scope>
    <source>
        <strain evidence="2 3">TSC#14021-0224.01</strain>
    </source>
</reference>
<evidence type="ECO:0000313" key="3">
    <source>
        <dbReference type="Proteomes" id="UP000008711"/>
    </source>
</evidence>
<dbReference type="EMBL" id="CH954182">
    <property type="protein sequence ID" value="EDV53350.1"/>
    <property type="molecule type" value="Genomic_DNA"/>
</dbReference>
<dbReference type="OMA" id="KEWSGDY"/>
<dbReference type="Proteomes" id="UP000008711">
    <property type="component" value="Unassembled WGS sequence"/>
</dbReference>
<organism evidence="2 3">
    <name type="scientific">Drosophila erecta</name>
    <name type="common">Fruit fly</name>
    <dbReference type="NCBI Taxonomy" id="7220"/>
    <lineage>
        <taxon>Eukaryota</taxon>
        <taxon>Metazoa</taxon>
        <taxon>Ecdysozoa</taxon>
        <taxon>Arthropoda</taxon>
        <taxon>Hexapoda</taxon>
        <taxon>Insecta</taxon>
        <taxon>Pterygota</taxon>
        <taxon>Neoptera</taxon>
        <taxon>Endopterygota</taxon>
        <taxon>Diptera</taxon>
        <taxon>Brachycera</taxon>
        <taxon>Muscomorpha</taxon>
        <taxon>Ephydroidea</taxon>
        <taxon>Drosophilidae</taxon>
        <taxon>Drosophila</taxon>
        <taxon>Sophophora</taxon>
    </lineage>
</organism>
<dbReference type="AlphaFoldDB" id="B3P5V0"/>
<keyword evidence="3" id="KW-1185">Reference proteome</keyword>
<reference evidence="2 3" key="1">
    <citation type="journal article" date="2007" name="Nature">
        <title>Evolution of genes and genomes on the Drosophila phylogeny.</title>
        <authorList>
            <consortium name="Drosophila 12 Genomes Consortium"/>
            <person name="Clark A.G."/>
            <person name="Eisen M.B."/>
            <person name="Smith D.R."/>
            <person name="Bergman C.M."/>
            <person name="Oliver B."/>
            <person name="Markow T.A."/>
            <person name="Kaufman T.C."/>
            <person name="Kellis M."/>
            <person name="Gelbart W."/>
            <person name="Iyer V.N."/>
            <person name="Pollard D.A."/>
            <person name="Sackton T.B."/>
            <person name="Larracuente A.M."/>
            <person name="Singh N.D."/>
            <person name="Abad J.P."/>
            <person name="Abt D.N."/>
            <person name="Adryan B."/>
            <person name="Aguade M."/>
            <person name="Akashi H."/>
            <person name="Anderson W.W."/>
            <person name="Aquadro C.F."/>
            <person name="Ardell D.H."/>
            <person name="Arguello R."/>
            <person name="Artieri C.G."/>
            <person name="Barbash D.A."/>
            <person name="Barker D."/>
            <person name="Barsanti P."/>
            <person name="Batterham P."/>
            <person name="Batzoglou S."/>
            <person name="Begun D."/>
            <person name="Bhutkar A."/>
            <person name="Blanco E."/>
            <person name="Bosak S.A."/>
            <person name="Bradley R.K."/>
            <person name="Brand A.D."/>
            <person name="Brent M.R."/>
            <person name="Brooks A.N."/>
            <person name="Brown R.H."/>
            <person name="Butlin R.K."/>
            <person name="Caggese C."/>
            <person name="Calvi B.R."/>
            <person name="Bernardo de Carvalho A."/>
            <person name="Caspi A."/>
            <person name="Castrezana S."/>
            <person name="Celniker S.E."/>
            <person name="Chang J.L."/>
            <person name="Chapple C."/>
            <person name="Chatterji S."/>
            <person name="Chinwalla A."/>
            <person name="Civetta A."/>
            <person name="Clifton S.W."/>
            <person name="Comeron J.M."/>
            <person name="Costello J.C."/>
            <person name="Coyne J.A."/>
            <person name="Daub J."/>
            <person name="David R.G."/>
            <person name="Delcher A.L."/>
            <person name="Delehaunty K."/>
            <person name="Do C.B."/>
            <person name="Ebling H."/>
            <person name="Edwards K."/>
            <person name="Eickbush T."/>
            <person name="Evans J.D."/>
            <person name="Filipski A."/>
            <person name="Findeiss S."/>
            <person name="Freyhult E."/>
            <person name="Fulton L."/>
            <person name="Fulton R."/>
            <person name="Garcia A.C."/>
            <person name="Gardiner A."/>
            <person name="Garfield D.A."/>
            <person name="Garvin B.E."/>
            <person name="Gibson G."/>
            <person name="Gilbert D."/>
            <person name="Gnerre S."/>
            <person name="Godfrey J."/>
            <person name="Good R."/>
            <person name="Gotea V."/>
            <person name="Gravely B."/>
            <person name="Greenberg A.J."/>
            <person name="Griffiths-Jones S."/>
            <person name="Gross S."/>
            <person name="Guigo R."/>
            <person name="Gustafson E.A."/>
            <person name="Haerty W."/>
            <person name="Hahn M.W."/>
            <person name="Halligan D.L."/>
            <person name="Halpern A.L."/>
            <person name="Halter G.M."/>
            <person name="Han M.V."/>
            <person name="Heger A."/>
            <person name="Hillier L."/>
            <person name="Hinrichs A.S."/>
            <person name="Holmes I."/>
            <person name="Hoskins R.A."/>
            <person name="Hubisz M.J."/>
            <person name="Hultmark D."/>
            <person name="Huntley M.A."/>
            <person name="Jaffe D.B."/>
            <person name="Jagadeeshan S."/>
            <person name="Jeck W.R."/>
            <person name="Johnson J."/>
            <person name="Jones C.D."/>
            <person name="Jordan W.C."/>
            <person name="Karpen G.H."/>
            <person name="Kataoka E."/>
            <person name="Keightley P.D."/>
            <person name="Kheradpour P."/>
            <person name="Kirkness E.F."/>
            <person name="Koerich L.B."/>
            <person name="Kristiansen K."/>
            <person name="Kudrna D."/>
            <person name="Kulathinal R.J."/>
            <person name="Kumar S."/>
            <person name="Kwok R."/>
            <person name="Lander E."/>
            <person name="Langley C.H."/>
            <person name="Lapoint R."/>
            <person name="Lazzaro B.P."/>
            <person name="Lee S.J."/>
            <person name="Levesque L."/>
            <person name="Li R."/>
            <person name="Lin C.F."/>
            <person name="Lin M.F."/>
            <person name="Lindblad-Toh K."/>
            <person name="Llopart A."/>
            <person name="Long M."/>
            <person name="Low L."/>
            <person name="Lozovsky E."/>
            <person name="Lu J."/>
            <person name="Luo M."/>
            <person name="Machado C.A."/>
            <person name="Makalowski W."/>
            <person name="Marzo M."/>
            <person name="Matsuda M."/>
            <person name="Matzkin L."/>
            <person name="McAllister B."/>
            <person name="McBride C.S."/>
            <person name="McKernan B."/>
            <person name="McKernan K."/>
            <person name="Mendez-Lago M."/>
            <person name="Minx P."/>
            <person name="Mollenhauer M.U."/>
            <person name="Montooth K."/>
            <person name="Mount S.M."/>
            <person name="Mu X."/>
            <person name="Myers E."/>
            <person name="Negre B."/>
            <person name="Newfeld S."/>
            <person name="Nielsen R."/>
            <person name="Noor M.A."/>
            <person name="O'Grady P."/>
            <person name="Pachter L."/>
            <person name="Papaceit M."/>
            <person name="Parisi M.J."/>
            <person name="Parisi M."/>
            <person name="Parts L."/>
            <person name="Pedersen J.S."/>
            <person name="Pesole G."/>
            <person name="Phillippy A.M."/>
            <person name="Ponting C.P."/>
            <person name="Pop M."/>
            <person name="Porcelli D."/>
            <person name="Powell J.R."/>
            <person name="Prohaska S."/>
            <person name="Pruitt K."/>
            <person name="Puig M."/>
            <person name="Quesneville H."/>
            <person name="Ram K.R."/>
            <person name="Rand D."/>
            <person name="Rasmussen M.D."/>
            <person name="Reed L.K."/>
            <person name="Reenan R."/>
            <person name="Reily A."/>
            <person name="Remington K.A."/>
            <person name="Rieger T.T."/>
            <person name="Ritchie M.G."/>
            <person name="Robin C."/>
            <person name="Rogers Y.H."/>
            <person name="Rohde C."/>
            <person name="Rozas J."/>
            <person name="Rubenfield M.J."/>
            <person name="Ruiz A."/>
            <person name="Russo S."/>
            <person name="Salzberg S.L."/>
            <person name="Sanchez-Gracia A."/>
            <person name="Saranga D.J."/>
            <person name="Sato H."/>
            <person name="Schaeffer S.W."/>
            <person name="Schatz M.C."/>
            <person name="Schlenke T."/>
            <person name="Schwartz R."/>
            <person name="Segarra C."/>
            <person name="Singh R.S."/>
            <person name="Sirot L."/>
            <person name="Sirota M."/>
            <person name="Sisneros N.B."/>
            <person name="Smith C.D."/>
            <person name="Smith T.F."/>
            <person name="Spieth J."/>
            <person name="Stage D.E."/>
            <person name="Stark A."/>
            <person name="Stephan W."/>
            <person name="Strausberg R.L."/>
            <person name="Strempel S."/>
            <person name="Sturgill D."/>
            <person name="Sutton G."/>
            <person name="Sutton G.G."/>
            <person name="Tao W."/>
            <person name="Teichmann S."/>
            <person name="Tobari Y.N."/>
            <person name="Tomimura Y."/>
            <person name="Tsolas J.M."/>
            <person name="Valente V.L."/>
            <person name="Venter E."/>
            <person name="Venter J.C."/>
            <person name="Vicario S."/>
            <person name="Vieira F.G."/>
            <person name="Vilella A.J."/>
            <person name="Villasante A."/>
            <person name="Walenz B."/>
            <person name="Wang J."/>
            <person name="Wasserman M."/>
            <person name="Watts T."/>
            <person name="Wilson D."/>
            <person name="Wilson R.K."/>
            <person name="Wing R.A."/>
            <person name="Wolfner M.F."/>
            <person name="Wong A."/>
            <person name="Wong G.K."/>
            <person name="Wu C.I."/>
            <person name="Wu G."/>
            <person name="Yamamoto D."/>
            <person name="Yang H.P."/>
            <person name="Yang S.P."/>
            <person name="Yorke J.A."/>
            <person name="Yoshida K."/>
            <person name="Zdobnov E."/>
            <person name="Zhang P."/>
            <person name="Zhang Y."/>
            <person name="Zimin A.V."/>
            <person name="Baldwin J."/>
            <person name="Abdouelleil A."/>
            <person name="Abdulkadir J."/>
            <person name="Abebe A."/>
            <person name="Abera B."/>
            <person name="Abreu J."/>
            <person name="Acer S.C."/>
            <person name="Aftuck L."/>
            <person name="Alexander A."/>
            <person name="An P."/>
            <person name="Anderson E."/>
            <person name="Anderson S."/>
            <person name="Arachi H."/>
            <person name="Azer M."/>
            <person name="Bachantsang P."/>
            <person name="Barry A."/>
            <person name="Bayul T."/>
            <person name="Berlin A."/>
            <person name="Bessette D."/>
            <person name="Bloom T."/>
            <person name="Blye J."/>
            <person name="Boguslavskiy L."/>
            <person name="Bonnet C."/>
            <person name="Boukhgalter B."/>
            <person name="Bourzgui I."/>
            <person name="Brown A."/>
            <person name="Cahill P."/>
            <person name="Channer S."/>
            <person name="Cheshatsang Y."/>
            <person name="Chuda L."/>
            <person name="Citroen M."/>
            <person name="Collymore A."/>
            <person name="Cooke P."/>
            <person name="Costello M."/>
            <person name="D'Aco K."/>
            <person name="Daza R."/>
            <person name="De Haan G."/>
            <person name="DeGray S."/>
            <person name="DeMaso C."/>
            <person name="Dhargay N."/>
            <person name="Dooley K."/>
            <person name="Dooley E."/>
            <person name="Doricent M."/>
            <person name="Dorje P."/>
            <person name="Dorjee K."/>
            <person name="Dupes A."/>
            <person name="Elong R."/>
            <person name="Falk J."/>
            <person name="Farina A."/>
            <person name="Faro S."/>
            <person name="Ferguson D."/>
            <person name="Fisher S."/>
            <person name="Foley C.D."/>
            <person name="Franke A."/>
            <person name="Friedrich D."/>
            <person name="Gadbois L."/>
            <person name="Gearin G."/>
            <person name="Gearin C.R."/>
            <person name="Giannoukos G."/>
            <person name="Goode T."/>
            <person name="Graham J."/>
            <person name="Grandbois E."/>
            <person name="Grewal S."/>
            <person name="Gyaltsen K."/>
            <person name="Hafez N."/>
            <person name="Hagos B."/>
            <person name="Hall J."/>
            <person name="Henson C."/>
            <person name="Hollinger A."/>
            <person name="Honan T."/>
            <person name="Huard M.D."/>
            <person name="Hughes L."/>
            <person name="Hurhula B."/>
            <person name="Husby M.E."/>
            <person name="Kamat A."/>
            <person name="Kanga B."/>
            <person name="Kashin S."/>
            <person name="Khazanovich D."/>
            <person name="Kisner P."/>
            <person name="Lance K."/>
            <person name="Lara M."/>
            <person name="Lee W."/>
            <person name="Lennon N."/>
            <person name="Letendre F."/>
            <person name="LeVine R."/>
            <person name="Lipovsky A."/>
            <person name="Liu X."/>
            <person name="Liu J."/>
            <person name="Liu S."/>
            <person name="Lokyitsang T."/>
            <person name="Lokyitsang Y."/>
            <person name="Lubonja R."/>
            <person name="Lui A."/>
            <person name="MacDonald P."/>
            <person name="Magnisalis V."/>
            <person name="Maru K."/>
            <person name="Matthews C."/>
            <person name="McCusker W."/>
            <person name="McDonough S."/>
            <person name="Mehta T."/>
            <person name="Meldrim J."/>
            <person name="Meneus L."/>
            <person name="Mihai O."/>
            <person name="Mihalev A."/>
            <person name="Mihova T."/>
            <person name="Mittelman R."/>
            <person name="Mlenga V."/>
            <person name="Montmayeur A."/>
            <person name="Mulrain L."/>
            <person name="Navidi A."/>
            <person name="Naylor J."/>
            <person name="Negash T."/>
            <person name="Nguyen T."/>
            <person name="Nguyen N."/>
            <person name="Nicol R."/>
            <person name="Norbu C."/>
            <person name="Norbu N."/>
            <person name="Novod N."/>
            <person name="O'Neill B."/>
            <person name="Osman S."/>
            <person name="Markiewicz E."/>
            <person name="Oyono O.L."/>
            <person name="Patti C."/>
            <person name="Phunkhang P."/>
            <person name="Pierre F."/>
            <person name="Priest M."/>
            <person name="Raghuraman S."/>
            <person name="Rege F."/>
            <person name="Reyes R."/>
            <person name="Rise C."/>
            <person name="Rogov P."/>
            <person name="Ross K."/>
            <person name="Ryan E."/>
            <person name="Settipalli S."/>
            <person name="Shea T."/>
            <person name="Sherpa N."/>
            <person name="Shi L."/>
            <person name="Shih D."/>
            <person name="Sparrow T."/>
            <person name="Spaulding J."/>
            <person name="Stalker J."/>
            <person name="Stange-Thomann N."/>
            <person name="Stavropoulos S."/>
            <person name="Stone C."/>
            <person name="Strader C."/>
            <person name="Tesfaye S."/>
            <person name="Thomson T."/>
            <person name="Thoulutsang Y."/>
            <person name="Thoulutsang D."/>
            <person name="Topham K."/>
            <person name="Topping I."/>
            <person name="Tsamla T."/>
            <person name="Vassiliev H."/>
            <person name="Vo A."/>
            <person name="Wangchuk T."/>
            <person name="Wangdi T."/>
            <person name="Weiand M."/>
            <person name="Wilkinson J."/>
            <person name="Wilson A."/>
            <person name="Yadav S."/>
            <person name="Young G."/>
            <person name="Yu Q."/>
            <person name="Zembek L."/>
            <person name="Zhong D."/>
            <person name="Zimmer A."/>
            <person name="Zwirko Z."/>
            <person name="Jaffe D.B."/>
            <person name="Alvarez P."/>
            <person name="Brockman W."/>
            <person name="Butler J."/>
            <person name="Chin C."/>
            <person name="Gnerre S."/>
            <person name="Grabherr M."/>
            <person name="Kleber M."/>
            <person name="Mauceli E."/>
            <person name="MacCallum I."/>
        </authorList>
    </citation>
    <scope>NUCLEOTIDE SEQUENCE [LARGE SCALE GENOMIC DNA]</scope>
    <source>
        <strain evidence="2 3">TSC#14021-0224.01</strain>
    </source>
</reference>
<evidence type="ECO:0000313" key="2">
    <source>
        <dbReference type="EMBL" id="EDV53350.1"/>
    </source>
</evidence>
<dbReference type="KEGG" id="der:6554321"/>
<dbReference type="OrthoDB" id="8063211at2759"/>
<dbReference type="PhylomeDB" id="B3P5V0"/>
<proteinExistence type="predicted"/>
<feature type="region of interest" description="Disordered" evidence="1">
    <location>
        <begin position="158"/>
        <end position="197"/>
    </location>
</feature>
<dbReference type="HOGENOM" id="CLU_897965_0_0_1"/>
<protein>
    <submittedName>
        <fullName evidence="2">GG12078</fullName>
    </submittedName>
</protein>
<feature type="compositionally biased region" description="Basic and acidic residues" evidence="1">
    <location>
        <begin position="244"/>
        <end position="259"/>
    </location>
</feature>
<accession>B3P5V0</accession>
<feature type="region of interest" description="Disordered" evidence="1">
    <location>
        <begin position="239"/>
        <end position="308"/>
    </location>
</feature>
<evidence type="ECO:0000256" key="1">
    <source>
        <dbReference type="SAM" id="MobiDB-lite"/>
    </source>
</evidence>
<feature type="compositionally biased region" description="Basic residues" evidence="1">
    <location>
        <begin position="296"/>
        <end position="308"/>
    </location>
</feature>
<name>B3P5V0_DROER</name>
<feature type="compositionally biased region" description="Basic and acidic residues" evidence="1">
    <location>
        <begin position="185"/>
        <end position="197"/>
    </location>
</feature>
<feature type="compositionally biased region" description="Acidic residues" evidence="1">
    <location>
        <begin position="264"/>
        <end position="274"/>
    </location>
</feature>
<dbReference type="eggNOG" id="ENOG502T7XJ">
    <property type="taxonomic scope" value="Eukaryota"/>
</dbReference>
<sequence length="308" mass="34738">MSLASIKQKEVKGKKKVLPKLRNILANPYKQHSPLLSEEEVQQFRQILQNAVKNSGGETKSFATRFGIHLGLESSLRAINSRRFSCLLVSLSLRPAHLVRLMATSASVKMPTAPIYAQPKLEELTHEIFGVRALSLALPLDLKSISADLEQWITARKRTPKPAKQIAPKTHKKSKRKPEIIQPSEDEKKPPLPVAEKKDWGDDFISCFSDKPSVKLDRVDVQVETQKLGHALSNLAMKAQSKKPKVEVKCNPVKEEKTPSVEPLELEPDEDDFLPGDLQNYRHLTIHQVRPNPDKKPKKKRNKKATKS</sequence>